<dbReference type="PANTHER" id="PTHR33362:SF5">
    <property type="entry name" value="C4-DICARBOXYLATE TRAP TRANSPORTER LARGE PERMEASE PROTEIN DCTM"/>
    <property type="match status" value="1"/>
</dbReference>
<dbReference type="NCBIfam" id="TIGR00786">
    <property type="entry name" value="dctM"/>
    <property type="match status" value="1"/>
</dbReference>
<keyword evidence="5 7" id="KW-1133">Transmembrane helix</keyword>
<evidence type="ECO:0000313" key="10">
    <source>
        <dbReference type="Proteomes" id="UP000503096"/>
    </source>
</evidence>
<organism evidence="9 10">
    <name type="scientific">Usitatibacter palustris</name>
    <dbReference type="NCBI Taxonomy" id="2732487"/>
    <lineage>
        <taxon>Bacteria</taxon>
        <taxon>Pseudomonadati</taxon>
        <taxon>Pseudomonadota</taxon>
        <taxon>Betaproteobacteria</taxon>
        <taxon>Nitrosomonadales</taxon>
        <taxon>Usitatibacteraceae</taxon>
        <taxon>Usitatibacter</taxon>
    </lineage>
</organism>
<evidence type="ECO:0000256" key="6">
    <source>
        <dbReference type="ARBA" id="ARBA00023136"/>
    </source>
</evidence>
<dbReference type="Pfam" id="PF06808">
    <property type="entry name" value="DctM"/>
    <property type="match status" value="1"/>
</dbReference>
<feature type="domain" description="TRAP C4-dicarboxylate transport system permease DctM subunit" evidence="8">
    <location>
        <begin position="15"/>
        <end position="425"/>
    </location>
</feature>
<dbReference type="PIRSF" id="PIRSF006066">
    <property type="entry name" value="HI0050"/>
    <property type="match status" value="1"/>
</dbReference>
<feature type="transmembrane region" description="Helical" evidence="7">
    <location>
        <begin position="59"/>
        <end position="79"/>
    </location>
</feature>
<dbReference type="GO" id="GO:0022857">
    <property type="term" value="F:transmembrane transporter activity"/>
    <property type="evidence" value="ECO:0007669"/>
    <property type="project" value="UniProtKB-UniRule"/>
</dbReference>
<keyword evidence="7" id="KW-0813">Transport</keyword>
<comment type="similarity">
    <text evidence="7">Belongs to the TRAP transporter large permease family.</text>
</comment>
<feature type="transmembrane region" description="Helical" evidence="7">
    <location>
        <begin position="325"/>
        <end position="350"/>
    </location>
</feature>
<evidence type="ECO:0000256" key="4">
    <source>
        <dbReference type="ARBA" id="ARBA00022692"/>
    </source>
</evidence>
<dbReference type="RefSeq" id="WP_171162224.1">
    <property type="nucleotide sequence ID" value="NZ_CP053073.1"/>
</dbReference>
<dbReference type="InParanoid" id="A0A6M4H8X1"/>
<evidence type="ECO:0000313" key="9">
    <source>
        <dbReference type="EMBL" id="QJR15173.1"/>
    </source>
</evidence>
<feature type="transmembrane region" description="Helical" evidence="7">
    <location>
        <begin position="175"/>
        <end position="199"/>
    </location>
</feature>
<evidence type="ECO:0000256" key="7">
    <source>
        <dbReference type="RuleBase" id="RU369079"/>
    </source>
</evidence>
<keyword evidence="6 7" id="KW-0472">Membrane</keyword>
<evidence type="ECO:0000256" key="1">
    <source>
        <dbReference type="ARBA" id="ARBA00004429"/>
    </source>
</evidence>
<evidence type="ECO:0000256" key="3">
    <source>
        <dbReference type="ARBA" id="ARBA00022519"/>
    </source>
</evidence>
<evidence type="ECO:0000256" key="2">
    <source>
        <dbReference type="ARBA" id="ARBA00022475"/>
    </source>
</evidence>
<dbReference type="AlphaFoldDB" id="A0A6M4H8X1"/>
<dbReference type="PANTHER" id="PTHR33362">
    <property type="entry name" value="SIALIC ACID TRAP TRANSPORTER PERMEASE PROTEIN SIAT-RELATED"/>
    <property type="match status" value="1"/>
</dbReference>
<reference evidence="9 10" key="1">
    <citation type="submission" date="2020-04" db="EMBL/GenBank/DDBJ databases">
        <title>Usitatibacter rugosus gen. nov., sp. nov. and Usitatibacter palustris sp. nov., novel members of Usitatibacteraceae fam. nov. within the order Nitrosomonadales isolated from soil.</title>
        <authorList>
            <person name="Huber K.J."/>
            <person name="Neumann-Schaal M."/>
            <person name="Geppert A."/>
            <person name="Luckner M."/>
            <person name="Wanner G."/>
            <person name="Overmann J."/>
        </authorList>
    </citation>
    <scope>NUCLEOTIDE SEQUENCE [LARGE SCALE GENOMIC DNA]</scope>
    <source>
        <strain evidence="9 10">Swamp67</strain>
    </source>
</reference>
<dbReference type="GO" id="GO:0005886">
    <property type="term" value="C:plasma membrane"/>
    <property type="evidence" value="ECO:0007669"/>
    <property type="project" value="UniProtKB-SubCell"/>
</dbReference>
<dbReference type="KEGG" id="upl:DSM104440_01990"/>
<dbReference type="InterPro" id="IPR004681">
    <property type="entry name" value="TRAP_DctM"/>
</dbReference>
<sequence>MNELQIGLLIVAITTIVLFSGFPIAWGLALVAIGFLLVFKGPASLAVVATQFMDELNSFALLTIPLFVLLGAAIGVSAAGKDIYESLYRWLARVPGGLIIANILACGMFSAVCGSSPATAAAIGKAGVPEMIRRGIPPALATGAICAGGTLGILIPPSITLILYGIATETSIGRLFLSGVVPGILLVILFSAYACFAMFMERRGLPRVEETFTLKEKMEGMFRVGPFLVIIIAIAYFMYGGLATPSEIAGVGAFMALILVMTIYRAWRPRQQWLIFRDTVRESSMILMIIAAAALFSYMMSLLYVSQSAAEWLVALKMNRWVLLFAINIFLLVLGCFLPPVAIILMLMPILTPVLEANGFDLIWFAVMLTINMEVGLITPPVGLNLYVLRGVAPEVPLGTILRGSMPYVFIMLAFMVVLCLVPGIATWLPDTLMGKGH</sequence>
<dbReference type="InterPro" id="IPR010656">
    <property type="entry name" value="DctM"/>
</dbReference>
<dbReference type="Proteomes" id="UP000503096">
    <property type="component" value="Chromosome"/>
</dbReference>
<feature type="transmembrane region" description="Helical" evidence="7">
    <location>
        <begin position="248"/>
        <end position="264"/>
    </location>
</feature>
<feature type="transmembrane region" description="Helical" evidence="7">
    <location>
        <begin position="220"/>
        <end position="242"/>
    </location>
</feature>
<feature type="transmembrane region" description="Helical" evidence="7">
    <location>
        <begin position="362"/>
        <end position="388"/>
    </location>
</feature>
<feature type="transmembrane region" description="Helical" evidence="7">
    <location>
        <begin position="6"/>
        <end position="39"/>
    </location>
</feature>
<feature type="transmembrane region" description="Helical" evidence="7">
    <location>
        <begin position="99"/>
        <end position="123"/>
    </location>
</feature>
<keyword evidence="2" id="KW-1003">Cell membrane</keyword>
<feature type="transmembrane region" description="Helical" evidence="7">
    <location>
        <begin position="408"/>
        <end position="429"/>
    </location>
</feature>
<protein>
    <recommendedName>
        <fullName evidence="7">TRAP transporter large permease protein</fullName>
    </recommendedName>
</protein>
<dbReference type="EMBL" id="CP053073">
    <property type="protein sequence ID" value="QJR15173.1"/>
    <property type="molecule type" value="Genomic_DNA"/>
</dbReference>
<gene>
    <name evidence="9" type="primary">dctM_6</name>
    <name evidence="9" type="ORF">DSM104440_01990</name>
</gene>
<keyword evidence="4 7" id="KW-0812">Transmembrane</keyword>
<keyword evidence="10" id="KW-1185">Reference proteome</keyword>
<comment type="subcellular location">
    <subcellularLocation>
        <location evidence="1 7">Cell inner membrane</location>
        <topology evidence="1 7">Multi-pass membrane protein</topology>
    </subcellularLocation>
</comment>
<evidence type="ECO:0000256" key="5">
    <source>
        <dbReference type="ARBA" id="ARBA00022989"/>
    </source>
</evidence>
<comment type="subunit">
    <text evidence="7">The complex comprises the extracytoplasmic solute receptor protein and the two transmembrane proteins.</text>
</comment>
<feature type="transmembrane region" description="Helical" evidence="7">
    <location>
        <begin position="135"/>
        <end position="155"/>
    </location>
</feature>
<comment type="function">
    <text evidence="7">Part of the tripartite ATP-independent periplasmic (TRAP) transport system.</text>
</comment>
<name>A0A6M4H8X1_9PROT</name>
<evidence type="ECO:0000259" key="8">
    <source>
        <dbReference type="Pfam" id="PF06808"/>
    </source>
</evidence>
<keyword evidence="3 7" id="KW-0997">Cell inner membrane</keyword>
<feature type="transmembrane region" description="Helical" evidence="7">
    <location>
        <begin position="285"/>
        <end position="305"/>
    </location>
</feature>
<proteinExistence type="inferred from homology"/>
<accession>A0A6M4H8X1</accession>